<comment type="similarity">
    <text evidence="5 6">Belongs to the XseA family.</text>
</comment>
<organism evidence="10 11">
    <name type="scientific">Pseudoscardovia radai</name>
    <dbReference type="NCBI Taxonomy" id="987066"/>
    <lineage>
        <taxon>Bacteria</taxon>
        <taxon>Bacillati</taxon>
        <taxon>Actinomycetota</taxon>
        <taxon>Actinomycetes</taxon>
        <taxon>Bifidobacteriales</taxon>
        <taxon>Bifidobacteriaceae</taxon>
        <taxon>Pseudoscardovia</taxon>
    </lineage>
</organism>
<evidence type="ECO:0000256" key="4">
    <source>
        <dbReference type="ARBA" id="ARBA00022839"/>
    </source>
</evidence>
<evidence type="ECO:0000256" key="6">
    <source>
        <dbReference type="RuleBase" id="RU004355"/>
    </source>
</evidence>
<sequence>MNLSDIIAAGGAGGDGAAGGATPGGREPEAPQQRAGIRYDHWGRREVPMYAHDTTRDEPWPVGLVSYKYAVTVQKWPASWVIGQIGEISMRRAGSVYMTLRDLDEDVSVNVVGFGEFAHACADLQLRQGDKIVMYGKPDIWQKETRLSIKGMEVYRLGEGDLAARIEQLRRKLKGEGLFDAESKVPLPEFPRCIGLICAPQSRAETDVEKNALLRWPVIRFKKRYAKVQGPECPQQVTAAIRELDADPDVDVIIVARGGGSFEDLLGFSDEGVVRATAACRTPIVSAIGHEDDWTLIELAADYRATTPTGAAMAVVPDVNEQWDTIAAARHSIDVIMERIVRVQETTLDGYLHNPLLTNPATMLDPMEAQLHMDRERLGNAMLRLVDWGQGAIEQNKATLRALSPQSTLERGYAIVQSHDGHVVQDPDDVPDGSELTLVVSRGTIRATKTGGRHTAPAAQASATGDPAEDGSAGGPTEDSSAEDGE</sequence>
<proteinExistence type="inferred from homology"/>
<reference evidence="10 11" key="1">
    <citation type="journal article" date="2017" name="BMC Genomics">
        <title>Comparative genomic and phylogenomic analyses of the Bifidobacteriaceae family.</title>
        <authorList>
            <person name="Lugli G.A."/>
            <person name="Milani C."/>
            <person name="Turroni F."/>
            <person name="Duranti S."/>
            <person name="Mancabelli L."/>
            <person name="Mangifesta M."/>
            <person name="Ferrario C."/>
            <person name="Modesto M."/>
            <person name="Mattarelli P."/>
            <person name="Jiri K."/>
            <person name="van Sinderen D."/>
            <person name="Ventura M."/>
        </authorList>
    </citation>
    <scope>NUCLEOTIDE SEQUENCE [LARGE SCALE GENOMIC DNA]</scope>
    <source>
        <strain evidence="10 11">DSM 24742</strain>
    </source>
</reference>
<dbReference type="GO" id="GO:0008855">
    <property type="term" value="F:exodeoxyribonuclease VII activity"/>
    <property type="evidence" value="ECO:0007669"/>
    <property type="project" value="UniProtKB-UniRule"/>
</dbReference>
<name>A0A261F0F3_9BIFI</name>
<keyword evidence="11" id="KW-1185">Reference proteome</keyword>
<keyword evidence="1 5" id="KW-0963">Cytoplasm</keyword>
<dbReference type="GO" id="GO:0005737">
    <property type="term" value="C:cytoplasm"/>
    <property type="evidence" value="ECO:0007669"/>
    <property type="project" value="UniProtKB-SubCell"/>
</dbReference>
<evidence type="ECO:0000259" key="9">
    <source>
        <dbReference type="Pfam" id="PF13742"/>
    </source>
</evidence>
<evidence type="ECO:0000256" key="5">
    <source>
        <dbReference type="HAMAP-Rule" id="MF_00378"/>
    </source>
</evidence>
<feature type="domain" description="Exonuclease VII large subunit C-terminal" evidence="8">
    <location>
        <begin position="178"/>
        <end position="384"/>
    </location>
</feature>
<feature type="region of interest" description="Disordered" evidence="7">
    <location>
        <begin position="9"/>
        <end position="34"/>
    </location>
</feature>
<comment type="catalytic activity">
    <reaction evidence="5 6">
        <text>Exonucleolytic cleavage in either 5'- to 3'- or 3'- to 5'-direction to yield nucleoside 5'-phosphates.</text>
        <dbReference type="EC" id="3.1.11.6"/>
    </reaction>
</comment>
<evidence type="ECO:0000256" key="7">
    <source>
        <dbReference type="SAM" id="MobiDB-lite"/>
    </source>
</evidence>
<accession>A0A261F0F3</accession>
<dbReference type="PANTHER" id="PTHR30008">
    <property type="entry name" value="EXODEOXYRIBONUCLEASE 7 LARGE SUBUNIT"/>
    <property type="match status" value="1"/>
</dbReference>
<dbReference type="EMBL" id="MWWR01000003">
    <property type="protein sequence ID" value="OZG52602.1"/>
    <property type="molecule type" value="Genomic_DNA"/>
</dbReference>
<keyword evidence="3 5" id="KW-0378">Hydrolase</keyword>
<dbReference type="PANTHER" id="PTHR30008:SF0">
    <property type="entry name" value="EXODEOXYRIBONUCLEASE 7 LARGE SUBUNIT"/>
    <property type="match status" value="1"/>
</dbReference>
<dbReference type="InterPro" id="IPR025824">
    <property type="entry name" value="OB-fold_nuc-bd_dom"/>
</dbReference>
<dbReference type="Pfam" id="PF02601">
    <property type="entry name" value="Exonuc_VII_L"/>
    <property type="match status" value="1"/>
</dbReference>
<dbReference type="NCBIfam" id="TIGR00237">
    <property type="entry name" value="xseA"/>
    <property type="match status" value="1"/>
</dbReference>
<evidence type="ECO:0000313" key="11">
    <source>
        <dbReference type="Proteomes" id="UP000216725"/>
    </source>
</evidence>
<feature type="domain" description="OB-fold nucleic acid binding" evidence="9">
    <location>
        <begin position="77"/>
        <end position="150"/>
    </location>
</feature>
<keyword evidence="4 5" id="KW-0269">Exonuclease</keyword>
<feature type="compositionally biased region" description="Gly residues" evidence="7">
    <location>
        <begin position="10"/>
        <end position="23"/>
    </location>
</feature>
<evidence type="ECO:0000256" key="2">
    <source>
        <dbReference type="ARBA" id="ARBA00022722"/>
    </source>
</evidence>
<evidence type="ECO:0000256" key="3">
    <source>
        <dbReference type="ARBA" id="ARBA00022801"/>
    </source>
</evidence>
<dbReference type="GO" id="GO:0006308">
    <property type="term" value="P:DNA catabolic process"/>
    <property type="evidence" value="ECO:0007669"/>
    <property type="project" value="UniProtKB-UniRule"/>
</dbReference>
<protein>
    <recommendedName>
        <fullName evidence="5">Exodeoxyribonuclease 7 large subunit</fullName>
        <ecNumber evidence="5">3.1.11.6</ecNumber>
    </recommendedName>
    <alternativeName>
        <fullName evidence="5">Exodeoxyribonuclease VII large subunit</fullName>
        <shortName evidence="5">Exonuclease VII large subunit</shortName>
    </alternativeName>
</protein>
<dbReference type="GO" id="GO:0009318">
    <property type="term" value="C:exodeoxyribonuclease VII complex"/>
    <property type="evidence" value="ECO:0007669"/>
    <property type="project" value="UniProtKB-UniRule"/>
</dbReference>
<dbReference type="EC" id="3.1.11.6" evidence="5"/>
<dbReference type="CDD" id="cd04489">
    <property type="entry name" value="ExoVII_LU_OBF"/>
    <property type="match status" value="1"/>
</dbReference>
<dbReference type="HAMAP" id="MF_00378">
    <property type="entry name" value="Exonuc_7_L"/>
    <property type="match status" value="1"/>
</dbReference>
<evidence type="ECO:0000313" key="10">
    <source>
        <dbReference type="EMBL" id="OZG52602.1"/>
    </source>
</evidence>
<keyword evidence="2 5" id="KW-0540">Nuclease</keyword>
<dbReference type="RefSeq" id="WP_143516291.1">
    <property type="nucleotide sequence ID" value="NZ_MWWR01000003.1"/>
</dbReference>
<comment type="function">
    <text evidence="5">Bidirectionally degrades single-stranded DNA into large acid-insoluble oligonucleotides, which are then degraded further into small acid-soluble oligonucleotides.</text>
</comment>
<dbReference type="Proteomes" id="UP000216725">
    <property type="component" value="Unassembled WGS sequence"/>
</dbReference>
<dbReference type="AlphaFoldDB" id="A0A261F0F3"/>
<dbReference type="Pfam" id="PF13742">
    <property type="entry name" value="tRNA_anti_2"/>
    <property type="match status" value="1"/>
</dbReference>
<comment type="subcellular location">
    <subcellularLocation>
        <location evidence="5 6">Cytoplasm</location>
    </subcellularLocation>
</comment>
<dbReference type="InterPro" id="IPR020579">
    <property type="entry name" value="Exonuc_VII_lsu_C"/>
</dbReference>
<dbReference type="OrthoDB" id="9802795at2"/>
<evidence type="ECO:0000256" key="1">
    <source>
        <dbReference type="ARBA" id="ARBA00022490"/>
    </source>
</evidence>
<comment type="subunit">
    <text evidence="5">Heterooligomer composed of large and small subunits.</text>
</comment>
<comment type="caution">
    <text evidence="10">The sequence shown here is derived from an EMBL/GenBank/DDBJ whole genome shotgun (WGS) entry which is preliminary data.</text>
</comment>
<dbReference type="GO" id="GO:0003676">
    <property type="term" value="F:nucleic acid binding"/>
    <property type="evidence" value="ECO:0007669"/>
    <property type="project" value="InterPro"/>
</dbReference>
<feature type="region of interest" description="Disordered" evidence="7">
    <location>
        <begin position="446"/>
        <end position="486"/>
    </location>
</feature>
<gene>
    <name evidence="5" type="primary">xseA</name>
    <name evidence="10" type="ORF">PSRA_0334</name>
</gene>
<evidence type="ECO:0000259" key="8">
    <source>
        <dbReference type="Pfam" id="PF02601"/>
    </source>
</evidence>
<dbReference type="InterPro" id="IPR003753">
    <property type="entry name" value="Exonuc_VII_L"/>
</dbReference>